<dbReference type="InterPro" id="IPR010827">
    <property type="entry name" value="BamA/TamA_POTRA"/>
</dbReference>
<evidence type="ECO:0000259" key="3">
    <source>
        <dbReference type="PROSITE" id="PS51779"/>
    </source>
</evidence>
<dbReference type="GO" id="GO:0019867">
    <property type="term" value="C:outer membrane"/>
    <property type="evidence" value="ECO:0007669"/>
    <property type="project" value="InterPro"/>
</dbReference>
<dbReference type="PROSITE" id="PS51779">
    <property type="entry name" value="POTRA"/>
    <property type="match status" value="1"/>
</dbReference>
<name>A0A382IA93_9ZZZZ</name>
<feature type="non-terminal residue" evidence="4">
    <location>
        <position position="129"/>
    </location>
</feature>
<evidence type="ECO:0000256" key="2">
    <source>
        <dbReference type="ARBA" id="ARBA00023136"/>
    </source>
</evidence>
<proteinExistence type="predicted"/>
<protein>
    <recommendedName>
        <fullName evidence="3">POTRA domain-containing protein</fullName>
    </recommendedName>
</protein>
<keyword evidence="2" id="KW-0472">Membrane</keyword>
<dbReference type="InterPro" id="IPR034746">
    <property type="entry name" value="POTRA"/>
</dbReference>
<evidence type="ECO:0000313" key="4">
    <source>
        <dbReference type="EMBL" id="SVB96664.1"/>
    </source>
</evidence>
<dbReference type="AlphaFoldDB" id="A0A382IA93"/>
<gene>
    <name evidence="4" type="ORF">METZ01_LOCUS249518</name>
</gene>
<organism evidence="4">
    <name type="scientific">marine metagenome</name>
    <dbReference type="NCBI Taxonomy" id="408172"/>
    <lineage>
        <taxon>unclassified sequences</taxon>
        <taxon>metagenomes</taxon>
        <taxon>ecological metagenomes</taxon>
    </lineage>
</organism>
<feature type="domain" description="POTRA" evidence="3">
    <location>
        <begin position="16"/>
        <end position="98"/>
    </location>
</feature>
<dbReference type="Pfam" id="PF07244">
    <property type="entry name" value="POTRA"/>
    <property type="match status" value="1"/>
</dbReference>
<comment type="subcellular location">
    <subcellularLocation>
        <location evidence="1">Membrane</location>
    </subcellularLocation>
</comment>
<sequence>MIRLILITNIFAIEKLYISEIKFTGNSFIQDYELQSIIKLQPPKLFFRSEFSPKKLNRDKISLESYYKSNGFLNIEITEKYESISNNHIDVHFYINEGIQYKLEAIHFFGNKLFANDDLIDILNLSPNE</sequence>
<accession>A0A382IA93</accession>
<dbReference type="Gene3D" id="3.10.20.310">
    <property type="entry name" value="membrane protein fhac"/>
    <property type="match status" value="1"/>
</dbReference>
<dbReference type="EMBL" id="UINC01066205">
    <property type="protein sequence ID" value="SVB96664.1"/>
    <property type="molecule type" value="Genomic_DNA"/>
</dbReference>
<reference evidence="4" key="1">
    <citation type="submission" date="2018-05" db="EMBL/GenBank/DDBJ databases">
        <authorList>
            <person name="Lanie J.A."/>
            <person name="Ng W.-L."/>
            <person name="Kazmierczak K.M."/>
            <person name="Andrzejewski T.M."/>
            <person name="Davidsen T.M."/>
            <person name="Wayne K.J."/>
            <person name="Tettelin H."/>
            <person name="Glass J.I."/>
            <person name="Rusch D."/>
            <person name="Podicherti R."/>
            <person name="Tsui H.-C.T."/>
            <person name="Winkler M.E."/>
        </authorList>
    </citation>
    <scope>NUCLEOTIDE SEQUENCE</scope>
</reference>
<evidence type="ECO:0000256" key="1">
    <source>
        <dbReference type="ARBA" id="ARBA00004370"/>
    </source>
</evidence>